<keyword evidence="4" id="KW-1003">Cell membrane</keyword>
<evidence type="ECO:0000256" key="1">
    <source>
        <dbReference type="ARBA" id="ARBA00004249"/>
    </source>
</evidence>
<keyword evidence="3 10" id="KW-0813">Transport</keyword>
<keyword evidence="7 10" id="KW-0653">Protein transport</keyword>
<dbReference type="GO" id="GO:0022857">
    <property type="term" value="F:transmembrane transporter activity"/>
    <property type="evidence" value="ECO:0007669"/>
    <property type="project" value="InterPro"/>
</dbReference>
<gene>
    <name evidence="12" type="ORF">HG543_14485</name>
</gene>
<keyword evidence="9 11" id="KW-0472">Membrane</keyword>
<evidence type="ECO:0000313" key="13">
    <source>
        <dbReference type="Proteomes" id="UP000518300"/>
    </source>
</evidence>
<feature type="transmembrane region" description="Helical" evidence="11">
    <location>
        <begin position="20"/>
        <end position="39"/>
    </location>
</feature>
<evidence type="ECO:0000256" key="7">
    <source>
        <dbReference type="ARBA" id="ARBA00022927"/>
    </source>
</evidence>
<dbReference type="GO" id="GO:0015031">
    <property type="term" value="P:protein transport"/>
    <property type="evidence" value="ECO:0007669"/>
    <property type="project" value="UniProtKB-KW"/>
</dbReference>
<comment type="subcellular location">
    <subcellularLocation>
        <location evidence="1">Cell inner membrane</location>
        <topology evidence="1">Single-pass type II membrane protein</topology>
    </subcellularLocation>
    <subcellularLocation>
        <location evidence="10">Cell membrane</location>
        <topology evidence="10">Single-pass type II membrane protein</topology>
    </subcellularLocation>
</comment>
<dbReference type="Gene3D" id="3.30.420.270">
    <property type="match status" value="1"/>
</dbReference>
<dbReference type="InterPro" id="IPR003400">
    <property type="entry name" value="ExbD"/>
</dbReference>
<evidence type="ECO:0000313" key="12">
    <source>
        <dbReference type="EMBL" id="NMO16048.1"/>
    </source>
</evidence>
<evidence type="ECO:0000256" key="8">
    <source>
        <dbReference type="ARBA" id="ARBA00022989"/>
    </source>
</evidence>
<evidence type="ECO:0000256" key="6">
    <source>
        <dbReference type="ARBA" id="ARBA00022692"/>
    </source>
</evidence>
<proteinExistence type="inferred from homology"/>
<dbReference type="Pfam" id="PF02472">
    <property type="entry name" value="ExbD"/>
    <property type="match status" value="1"/>
</dbReference>
<evidence type="ECO:0000256" key="9">
    <source>
        <dbReference type="ARBA" id="ARBA00023136"/>
    </source>
</evidence>
<comment type="caution">
    <text evidence="12">The sequence shown here is derived from an EMBL/GenBank/DDBJ whole genome shotgun (WGS) entry which is preliminary data.</text>
</comment>
<evidence type="ECO:0000256" key="11">
    <source>
        <dbReference type="SAM" id="Phobius"/>
    </source>
</evidence>
<dbReference type="PANTHER" id="PTHR30558">
    <property type="entry name" value="EXBD MEMBRANE COMPONENT OF PMF-DRIVEN MACROMOLECULE IMPORT SYSTEM"/>
    <property type="match status" value="1"/>
</dbReference>
<keyword evidence="13" id="KW-1185">Reference proteome</keyword>
<evidence type="ECO:0000256" key="4">
    <source>
        <dbReference type="ARBA" id="ARBA00022475"/>
    </source>
</evidence>
<comment type="similarity">
    <text evidence="2 10">Belongs to the ExbD/TolR family.</text>
</comment>
<name>A0A848LHK3_9BACT</name>
<evidence type="ECO:0000256" key="2">
    <source>
        <dbReference type="ARBA" id="ARBA00005811"/>
    </source>
</evidence>
<evidence type="ECO:0000256" key="3">
    <source>
        <dbReference type="ARBA" id="ARBA00022448"/>
    </source>
</evidence>
<keyword evidence="6 10" id="KW-0812">Transmembrane</keyword>
<evidence type="ECO:0000256" key="5">
    <source>
        <dbReference type="ARBA" id="ARBA00022519"/>
    </source>
</evidence>
<protein>
    <submittedName>
        <fullName evidence="12">Biopolymer transporter ExbD</fullName>
    </submittedName>
</protein>
<dbReference type="Proteomes" id="UP000518300">
    <property type="component" value="Unassembled WGS sequence"/>
</dbReference>
<dbReference type="RefSeq" id="WP_169345340.1">
    <property type="nucleotide sequence ID" value="NZ_JABBJJ010000054.1"/>
</dbReference>
<keyword evidence="8 11" id="KW-1133">Transmembrane helix</keyword>
<dbReference type="AlphaFoldDB" id="A0A848LHK3"/>
<reference evidence="12 13" key="1">
    <citation type="submission" date="2020-04" db="EMBL/GenBank/DDBJ databases">
        <title>Draft genome of Pyxidicoccus fallax type strain.</title>
        <authorList>
            <person name="Whitworth D.E."/>
        </authorList>
    </citation>
    <scope>NUCLEOTIDE SEQUENCE [LARGE SCALE GENOMIC DNA]</scope>
    <source>
        <strain evidence="12 13">DSM 14698</strain>
    </source>
</reference>
<keyword evidence="5" id="KW-0997">Cell inner membrane</keyword>
<dbReference type="GO" id="GO:0005886">
    <property type="term" value="C:plasma membrane"/>
    <property type="evidence" value="ECO:0007669"/>
    <property type="project" value="UniProtKB-SubCell"/>
</dbReference>
<sequence length="139" mass="15107">MGMSAGGGRGGVKSDINVTPLVDVVLVLLIIFMVVTPMMQQGKEVELPKAARVESEEQKDPLILSVTADRKVFVASDAYPDEAALQARLQTELRKNPERRFLLKADQALSCGDVRKVIKLARAAGVERVSFGVESLEAR</sequence>
<dbReference type="PANTHER" id="PTHR30558:SF12">
    <property type="entry name" value="BIOPOLYMER TRANSPORT PROTEIN EXBD"/>
    <property type="match status" value="1"/>
</dbReference>
<accession>A0A848LHK3</accession>
<dbReference type="EMBL" id="JABBJJ010000054">
    <property type="protein sequence ID" value="NMO16048.1"/>
    <property type="molecule type" value="Genomic_DNA"/>
</dbReference>
<organism evidence="12 13">
    <name type="scientific">Pyxidicoccus fallax</name>
    <dbReference type="NCBI Taxonomy" id="394095"/>
    <lineage>
        <taxon>Bacteria</taxon>
        <taxon>Pseudomonadati</taxon>
        <taxon>Myxococcota</taxon>
        <taxon>Myxococcia</taxon>
        <taxon>Myxococcales</taxon>
        <taxon>Cystobacterineae</taxon>
        <taxon>Myxococcaceae</taxon>
        <taxon>Pyxidicoccus</taxon>
    </lineage>
</organism>
<evidence type="ECO:0000256" key="10">
    <source>
        <dbReference type="RuleBase" id="RU003879"/>
    </source>
</evidence>